<protein>
    <submittedName>
        <fullName evidence="1">Uncharacterized protein</fullName>
    </submittedName>
</protein>
<sequence length="200" mass="22921">MIRNNALEQPNKTTDVVERQLTTESNQQTAPLQNRRYLSFKITHVLIQATVFSEQLDENHSPSALTSHIQDAGVRFARCGPRHRERVLRIAIIFGVLGIPYLRLRRFHNHLPRRMSCHTPYSDKTECNDNDGVKIHQTPPIVFPATNRGSATPLKRLRDPPGGRDPQVEKQCVTAPNTILEWRPRVQIYQVGTVCYPLEQ</sequence>
<dbReference type="EMBL" id="CM046106">
    <property type="protein sequence ID" value="KAI8435727.1"/>
    <property type="molecule type" value="Genomic_DNA"/>
</dbReference>
<proteinExistence type="predicted"/>
<dbReference type="Proteomes" id="UP001064048">
    <property type="component" value="Chromosome 6"/>
</dbReference>
<name>A0ACC0KGU7_CHOFU</name>
<accession>A0ACC0KGU7</accession>
<evidence type="ECO:0000313" key="2">
    <source>
        <dbReference type="Proteomes" id="UP001064048"/>
    </source>
</evidence>
<gene>
    <name evidence="1" type="ORF">MSG28_003971</name>
</gene>
<keyword evidence="2" id="KW-1185">Reference proteome</keyword>
<comment type="caution">
    <text evidence="1">The sequence shown here is derived from an EMBL/GenBank/DDBJ whole genome shotgun (WGS) entry which is preliminary data.</text>
</comment>
<reference evidence="1 2" key="1">
    <citation type="journal article" date="2022" name="Genome Biol. Evol.">
        <title>The Spruce Budworm Genome: Reconstructing the Evolutionary History of Antifreeze Proteins.</title>
        <authorList>
            <person name="Beliveau C."/>
            <person name="Gagne P."/>
            <person name="Picq S."/>
            <person name="Vernygora O."/>
            <person name="Keeling C.I."/>
            <person name="Pinkney K."/>
            <person name="Doucet D."/>
            <person name="Wen F."/>
            <person name="Johnston J.S."/>
            <person name="Maaroufi H."/>
            <person name="Boyle B."/>
            <person name="Laroche J."/>
            <person name="Dewar K."/>
            <person name="Juretic N."/>
            <person name="Blackburn G."/>
            <person name="Nisole A."/>
            <person name="Brunet B."/>
            <person name="Brandao M."/>
            <person name="Lumley L."/>
            <person name="Duan J."/>
            <person name="Quan G."/>
            <person name="Lucarotti C.J."/>
            <person name="Roe A.D."/>
            <person name="Sperling F.A.H."/>
            <person name="Levesque R.C."/>
            <person name="Cusson M."/>
        </authorList>
    </citation>
    <scope>NUCLEOTIDE SEQUENCE [LARGE SCALE GENOMIC DNA]</scope>
    <source>
        <strain evidence="1">Glfc:IPQL:Cfum</strain>
    </source>
</reference>
<evidence type="ECO:0000313" key="1">
    <source>
        <dbReference type="EMBL" id="KAI8435727.1"/>
    </source>
</evidence>
<organism evidence="1 2">
    <name type="scientific">Choristoneura fumiferana</name>
    <name type="common">Spruce budworm moth</name>
    <name type="synonym">Archips fumiferana</name>
    <dbReference type="NCBI Taxonomy" id="7141"/>
    <lineage>
        <taxon>Eukaryota</taxon>
        <taxon>Metazoa</taxon>
        <taxon>Ecdysozoa</taxon>
        <taxon>Arthropoda</taxon>
        <taxon>Hexapoda</taxon>
        <taxon>Insecta</taxon>
        <taxon>Pterygota</taxon>
        <taxon>Neoptera</taxon>
        <taxon>Endopterygota</taxon>
        <taxon>Lepidoptera</taxon>
        <taxon>Glossata</taxon>
        <taxon>Ditrysia</taxon>
        <taxon>Tortricoidea</taxon>
        <taxon>Tortricidae</taxon>
        <taxon>Tortricinae</taxon>
        <taxon>Choristoneura</taxon>
    </lineage>
</organism>